<feature type="binding site" evidence="6">
    <location>
        <begin position="155"/>
        <end position="156"/>
    </location>
    <ligand>
        <name>S-adenosyl-L-methionine</name>
        <dbReference type="ChEBI" id="CHEBI:59789"/>
    </ligand>
</feature>
<dbReference type="InterPro" id="IPR029063">
    <property type="entry name" value="SAM-dependent_MTases_sf"/>
</dbReference>
<dbReference type="NCBIfam" id="TIGR01934">
    <property type="entry name" value="MenG_MenH_UbiE"/>
    <property type="match status" value="1"/>
</dbReference>
<protein>
    <recommendedName>
        <fullName evidence="6">2-methoxy-6-polyprenyl-1,4-benzoquinol methylase, mitochondrial</fullName>
        <ecNumber evidence="6">2.1.1.201</ecNumber>
    </recommendedName>
    <alternativeName>
        <fullName evidence="6">Ubiquinone biosynthesis methyltransferase COQ5</fullName>
    </alternativeName>
</protein>
<dbReference type="PROSITE" id="PS01183">
    <property type="entry name" value="UBIE_1"/>
    <property type="match status" value="1"/>
</dbReference>
<dbReference type="PROSITE" id="PS51608">
    <property type="entry name" value="SAM_MT_UBIE"/>
    <property type="match status" value="1"/>
</dbReference>
<dbReference type="OrthoDB" id="6329284at2759"/>
<dbReference type="OMA" id="MNDVMSM"/>
<keyword evidence="8" id="KW-0830">Ubiquinone</keyword>
<comment type="pathway">
    <text evidence="6">Cofactor biosynthesis; ubiquinone biosynthesis.</text>
</comment>
<dbReference type="InterPro" id="IPR023576">
    <property type="entry name" value="UbiE/COQ5_MeTrFase_CS"/>
</dbReference>
<comment type="caution">
    <text evidence="6">Lacks conserved residue(s) required for the propagation of feature annotation.</text>
</comment>
<reference evidence="8" key="1">
    <citation type="submission" date="2025-08" db="UniProtKB">
        <authorList>
            <consortium name="RefSeq"/>
        </authorList>
    </citation>
    <scope>IDENTIFICATION</scope>
    <source>
        <tissue evidence="8">Whole organism</tissue>
    </source>
</reference>
<keyword evidence="4 6" id="KW-0949">S-adenosyl-L-methionine</keyword>
<accession>A0A8B7NTY4</accession>
<comment type="subcellular location">
    <subcellularLocation>
        <location evidence="6">Mitochondrion inner membrane</location>
        <topology evidence="6">Peripheral membrane protein</topology>
        <orientation evidence="6">Matrix side</orientation>
    </subcellularLocation>
</comment>
<sequence length="283" mass="32536">MSRFGLVSKDILISTRPSIRALYQSRHKTTHFGYQDVSEEEKSEKVREVFASVAAKYDLMNDLMSGGVHRLWKDYFVKQVAPVPQAKLLDVAGGTGDISFRYIQRLLYQQPQHKESESHPSKQVTICDLSESMLAEGRKRAKKLGYTGISWVCGDAEQLPFPEHCFDCYTIAYGIRNVVHVQKALNEAYRVLKPGGRFMCLEFSQVPNPVLRWFYDQYSFNVIPPVGHVVTGDWHSYQYLVESIRKFPDQKTFALMIEDAGFRRVRYEDLTFGITAIHSGYKL</sequence>
<evidence type="ECO:0000256" key="6">
    <source>
        <dbReference type="HAMAP-Rule" id="MF_03191"/>
    </source>
</evidence>
<comment type="catalytic activity">
    <reaction evidence="6">
        <text>a 2-methoxy-6-(all-trans-polyprenyl)benzene-1,4-diol + S-adenosyl-L-methionine = a 5-methoxy-2-methyl-3-(all-trans-polyprenyl)benzene-1,4-diol + S-adenosyl-L-homocysteine + H(+)</text>
        <dbReference type="Rhea" id="RHEA:28286"/>
        <dbReference type="Rhea" id="RHEA-COMP:10858"/>
        <dbReference type="Rhea" id="RHEA-COMP:10859"/>
        <dbReference type="ChEBI" id="CHEBI:15378"/>
        <dbReference type="ChEBI" id="CHEBI:57856"/>
        <dbReference type="ChEBI" id="CHEBI:59789"/>
        <dbReference type="ChEBI" id="CHEBI:84166"/>
        <dbReference type="ChEBI" id="CHEBI:84167"/>
        <dbReference type="EC" id="2.1.1.201"/>
    </reaction>
</comment>
<organism evidence="7 8">
    <name type="scientific">Hyalella azteca</name>
    <name type="common">Amphipod</name>
    <dbReference type="NCBI Taxonomy" id="294128"/>
    <lineage>
        <taxon>Eukaryota</taxon>
        <taxon>Metazoa</taxon>
        <taxon>Ecdysozoa</taxon>
        <taxon>Arthropoda</taxon>
        <taxon>Crustacea</taxon>
        <taxon>Multicrustacea</taxon>
        <taxon>Malacostraca</taxon>
        <taxon>Eumalacostraca</taxon>
        <taxon>Peracarida</taxon>
        <taxon>Amphipoda</taxon>
        <taxon>Senticaudata</taxon>
        <taxon>Talitrida</taxon>
        <taxon>Talitroidea</taxon>
        <taxon>Hyalellidae</taxon>
        <taxon>Hyalella</taxon>
    </lineage>
</organism>
<dbReference type="Gene3D" id="3.40.50.150">
    <property type="entry name" value="Vaccinia Virus protein VP39"/>
    <property type="match status" value="1"/>
</dbReference>
<evidence type="ECO:0000313" key="7">
    <source>
        <dbReference type="Proteomes" id="UP000694843"/>
    </source>
</evidence>
<dbReference type="UniPathway" id="UPA00232"/>
<dbReference type="FunFam" id="3.40.50.150:FF:000064">
    <property type="entry name" value="2-methoxy-6-polyprenyl-1,4-benzoquinol methylase, mitochondrial"/>
    <property type="match status" value="1"/>
</dbReference>
<feature type="binding site" evidence="6">
    <location>
        <position position="95"/>
    </location>
    <ligand>
        <name>S-adenosyl-L-methionine</name>
        <dbReference type="ChEBI" id="CHEBI:59789"/>
    </ligand>
</feature>
<dbReference type="HAMAP" id="MF_01813">
    <property type="entry name" value="MenG_UbiE_methyltr"/>
    <property type="match status" value="1"/>
</dbReference>
<feature type="binding site" evidence="6">
    <location>
        <position position="128"/>
    </location>
    <ligand>
        <name>S-adenosyl-L-methionine</name>
        <dbReference type="ChEBI" id="CHEBI:59789"/>
    </ligand>
</feature>
<evidence type="ECO:0000256" key="1">
    <source>
        <dbReference type="ARBA" id="ARBA00022603"/>
    </source>
</evidence>
<keyword evidence="6" id="KW-0999">Mitochondrion inner membrane</keyword>
<keyword evidence="7" id="KW-1185">Reference proteome</keyword>
<dbReference type="GeneID" id="108673857"/>
<comment type="function">
    <text evidence="6">Methyltransferase required for the conversion of 2-polyprenyl-6-methoxy-1,4-benzoquinol (DDMQH2) to 2-polyprenyl-3-methyl-6-methoxy-1,4-benzoquinol (DMQH2).</text>
</comment>
<evidence type="ECO:0000313" key="8">
    <source>
        <dbReference type="RefSeq" id="XP_018017224.1"/>
    </source>
</evidence>
<evidence type="ECO:0000256" key="5">
    <source>
        <dbReference type="ARBA" id="ARBA00046387"/>
    </source>
</evidence>
<evidence type="ECO:0000256" key="2">
    <source>
        <dbReference type="ARBA" id="ARBA00022679"/>
    </source>
</evidence>
<dbReference type="InterPro" id="IPR004033">
    <property type="entry name" value="UbiE/COQ5_MeTrFase"/>
</dbReference>
<dbReference type="Pfam" id="PF01209">
    <property type="entry name" value="Ubie_methyltran"/>
    <property type="match status" value="1"/>
</dbReference>
<comment type="subunit">
    <text evidence="5">Component of a multi-subunit COQ enzyme complex, composed of at least COQ3, COQ4, COQ5, COQ6, COQ7 and COQ9. Interacts with PYURF; the interaction is direct, stabilizes COQ5 protein and associates PYURF with COQ enzyme complex.</text>
</comment>
<keyword evidence="3 6" id="KW-0831">Ubiquinone biosynthesis</keyword>
<dbReference type="RefSeq" id="XP_018017224.1">
    <property type="nucleotide sequence ID" value="XM_018161735.2"/>
</dbReference>
<dbReference type="PANTHER" id="PTHR43591">
    <property type="entry name" value="METHYLTRANSFERASE"/>
    <property type="match status" value="1"/>
</dbReference>
<dbReference type="PANTHER" id="PTHR43591:SF24">
    <property type="entry name" value="2-METHOXY-6-POLYPRENYL-1,4-BENZOQUINOL METHYLASE, MITOCHONDRIAL"/>
    <property type="match status" value="1"/>
</dbReference>
<evidence type="ECO:0000256" key="4">
    <source>
        <dbReference type="ARBA" id="ARBA00022691"/>
    </source>
</evidence>
<dbReference type="PROSITE" id="PS01184">
    <property type="entry name" value="UBIE_2"/>
    <property type="match status" value="1"/>
</dbReference>
<dbReference type="GO" id="GO:0032259">
    <property type="term" value="P:methylation"/>
    <property type="evidence" value="ECO:0007669"/>
    <property type="project" value="UniProtKB-KW"/>
</dbReference>
<dbReference type="SUPFAM" id="SSF53335">
    <property type="entry name" value="S-adenosyl-L-methionine-dependent methyltransferases"/>
    <property type="match status" value="1"/>
</dbReference>
<dbReference type="GO" id="GO:0008425">
    <property type="term" value="F:2-methoxy-6-polyprenyl-1,4-benzoquinol methyltransferase activity"/>
    <property type="evidence" value="ECO:0007669"/>
    <property type="project" value="UniProtKB-UniRule"/>
</dbReference>
<keyword evidence="2 6" id="KW-0808">Transferase</keyword>
<gene>
    <name evidence="8" type="primary">LOC108673857</name>
</gene>
<keyword evidence="6" id="KW-0472">Membrane</keyword>
<dbReference type="GO" id="GO:0031314">
    <property type="term" value="C:extrinsic component of mitochondrial inner membrane"/>
    <property type="evidence" value="ECO:0007669"/>
    <property type="project" value="UniProtKB-UniRule"/>
</dbReference>
<name>A0A8B7NTY4_HYAAZ</name>
<dbReference type="EC" id="2.1.1.201" evidence="6"/>
<dbReference type="NCBIfam" id="NF001244">
    <property type="entry name" value="PRK00216.1-5"/>
    <property type="match status" value="1"/>
</dbReference>
<dbReference type="Proteomes" id="UP000694843">
    <property type="component" value="Unplaced"/>
</dbReference>
<dbReference type="CDD" id="cd02440">
    <property type="entry name" value="AdoMet_MTases"/>
    <property type="match status" value="1"/>
</dbReference>
<keyword evidence="1 6" id="KW-0489">Methyltransferase</keyword>
<comment type="similarity">
    <text evidence="6">Belongs to the class I-like SAM-binding methyltransferase superfamily. MenG/UbiE family.</text>
</comment>
<dbReference type="AlphaFoldDB" id="A0A8B7NTY4"/>
<keyword evidence="6" id="KW-0496">Mitochondrion</keyword>
<evidence type="ECO:0000256" key="3">
    <source>
        <dbReference type="ARBA" id="ARBA00022688"/>
    </source>
</evidence>
<proteinExistence type="inferred from homology"/>